<reference evidence="1 2" key="1">
    <citation type="submission" date="2019-09" db="EMBL/GenBank/DDBJ databases">
        <title>A chromosome-level genome assembly of the Chinese tupelo Nyssa sinensis.</title>
        <authorList>
            <person name="Yang X."/>
            <person name="Kang M."/>
            <person name="Yang Y."/>
            <person name="Xiong H."/>
            <person name="Wang M."/>
            <person name="Zhang Z."/>
            <person name="Wang Z."/>
            <person name="Wu H."/>
            <person name="Ma T."/>
            <person name="Liu J."/>
            <person name="Xi Z."/>
        </authorList>
    </citation>
    <scope>NUCLEOTIDE SEQUENCE [LARGE SCALE GENOMIC DNA]</scope>
    <source>
        <strain evidence="1">J267</strain>
        <tissue evidence="1">Leaf</tissue>
    </source>
</reference>
<proteinExistence type="predicted"/>
<evidence type="ECO:0000313" key="2">
    <source>
        <dbReference type="Proteomes" id="UP000325577"/>
    </source>
</evidence>
<dbReference type="Proteomes" id="UP000325577">
    <property type="component" value="Linkage Group LG21"/>
</dbReference>
<gene>
    <name evidence="1" type="ORF">F0562_035063</name>
</gene>
<protein>
    <submittedName>
        <fullName evidence="1">Uncharacterized protein</fullName>
    </submittedName>
</protein>
<dbReference type="EMBL" id="CM018045">
    <property type="protein sequence ID" value="KAA8528068.1"/>
    <property type="molecule type" value="Genomic_DNA"/>
</dbReference>
<dbReference type="AlphaFoldDB" id="A0A5J5AD53"/>
<keyword evidence="2" id="KW-1185">Reference proteome</keyword>
<evidence type="ECO:0000313" key="1">
    <source>
        <dbReference type="EMBL" id="KAA8528068.1"/>
    </source>
</evidence>
<sequence>MTASTISSPPLPLPTTYLRSPDIFVLRSFPILISGHLRSNLIHSLAMAVTFYNLSSQSGLKKLDEYLLTRSYITGYQDSKDDIIVHAAL</sequence>
<organism evidence="1 2">
    <name type="scientific">Nyssa sinensis</name>
    <dbReference type="NCBI Taxonomy" id="561372"/>
    <lineage>
        <taxon>Eukaryota</taxon>
        <taxon>Viridiplantae</taxon>
        <taxon>Streptophyta</taxon>
        <taxon>Embryophyta</taxon>
        <taxon>Tracheophyta</taxon>
        <taxon>Spermatophyta</taxon>
        <taxon>Magnoliopsida</taxon>
        <taxon>eudicotyledons</taxon>
        <taxon>Gunneridae</taxon>
        <taxon>Pentapetalae</taxon>
        <taxon>asterids</taxon>
        <taxon>Cornales</taxon>
        <taxon>Nyssaceae</taxon>
        <taxon>Nyssa</taxon>
    </lineage>
</organism>
<dbReference type="OrthoDB" id="331763at2759"/>
<accession>A0A5J5AD53</accession>
<name>A0A5J5AD53_9ASTE</name>